<keyword evidence="2" id="KW-1185">Reference proteome</keyword>
<dbReference type="KEGG" id="slf:JEQ17_41310"/>
<dbReference type="Proteomes" id="UP000595636">
    <property type="component" value="Chromosome"/>
</dbReference>
<dbReference type="EMBL" id="CP066831">
    <property type="protein sequence ID" value="QQM45219.1"/>
    <property type="molecule type" value="Genomic_DNA"/>
</dbReference>
<name>A0A7T7L2G8_9ACTN</name>
<proteinExistence type="predicted"/>
<dbReference type="RefSeq" id="WP_200400028.1">
    <property type="nucleotide sequence ID" value="NZ_CP066831.1"/>
</dbReference>
<gene>
    <name evidence="1" type="ORF">JEQ17_41310</name>
</gene>
<dbReference type="AlphaFoldDB" id="A0A7T7L2G8"/>
<protein>
    <submittedName>
        <fullName evidence="1">Uncharacterized protein</fullName>
    </submittedName>
</protein>
<sequence>MTDLHDWITQQVEQRQREAREGRLLLDEEGRYLQHAPVDDPAAALRRCDADRRVLARHTPHSSGSTNCVVRCQRAHHGLQVCNHDGHHWPCDDITDLATAHGWIGDTSNSKEQA</sequence>
<reference evidence="1 2" key="1">
    <citation type="submission" date="2020-12" db="EMBL/GenBank/DDBJ databases">
        <title>A novel species.</title>
        <authorList>
            <person name="Li K."/>
        </authorList>
    </citation>
    <scope>NUCLEOTIDE SEQUENCE [LARGE SCALE GENOMIC DNA]</scope>
    <source>
        <strain evidence="1 2">ZYC-3</strain>
    </source>
</reference>
<evidence type="ECO:0000313" key="1">
    <source>
        <dbReference type="EMBL" id="QQM45219.1"/>
    </source>
</evidence>
<accession>A0A7T7L2G8</accession>
<evidence type="ECO:0000313" key="2">
    <source>
        <dbReference type="Proteomes" id="UP000595636"/>
    </source>
</evidence>
<organism evidence="1 2">
    <name type="scientific">Streptomyces liliifuscus</name>
    <dbReference type="NCBI Taxonomy" id="2797636"/>
    <lineage>
        <taxon>Bacteria</taxon>
        <taxon>Bacillati</taxon>
        <taxon>Actinomycetota</taxon>
        <taxon>Actinomycetes</taxon>
        <taxon>Kitasatosporales</taxon>
        <taxon>Streptomycetaceae</taxon>
        <taxon>Streptomyces</taxon>
    </lineage>
</organism>